<sequence>MADVAAIFNINFDKEKEQIETFLKNYAEEVVDAKSSRARRAPRSASKLRMKYVEAMQAIANRQSDSLWVDLDDVAKQDEDLALRIVQNTKRYMDLFCQVVDKNLPEATVPLSDRDSVIDVIIQQRLQFEAQAADEGAPDAQFPPALKRRYSLYFAPRTKAPVHAVRHIKAQHIGQLVSLRGIITRVSDVKPLLSVCTYSCDECGHEIFQEVKARTLTPLNECKSPICQRNKSRGKLHMQTRACKFLRFQEARIQELADQVPMGHIPRAMTVHLYEGITRNMNTGDIVTLTGVFLPTPYTGYKAVRAGLLADTYLEATHVKLAKQSYDAMAQAARENPSKDLLETVRERLAGQNVYETLANSICPEIYGMEDVKKALLLLLVGGVTKEVGDGMKIRGDINVLLMGDPGVAKSQLLKWISKAAPRGVYTTGKGSSGVGLTAAVMKDSVTGEMVLEGGALVLADNGVCCIDEFDKMEDGDKTAIHEVMEQQTISISKAGIVTTLNARASILAAANPIYGRYNTALSPNQNINLPAALLSRFDIVFLLLDTPNMDLDTKLAQHVTHVHMTNRAPEPAAQTTLLREDEMRAYIAQARQFRPIVPADVAAYVASIYVGIRRDEAAGPADYGYTTARVLVSILRMAQALARLRFADTVSRGDVDESVRLMSVSKASLAEREATGAGARRREHHVTRIFRLLKEMAADAEGSDDEAGGEVSMVELKERVIAKGMTETQLEQMLTEYSDLGVVFVTADRSKVRWVQ</sequence>
<evidence type="ECO:0000256" key="5">
    <source>
        <dbReference type="ARBA" id="ARBA00022806"/>
    </source>
</evidence>
<dbReference type="InterPro" id="IPR018525">
    <property type="entry name" value="MCM_CS"/>
</dbReference>
<dbReference type="GO" id="GO:0006270">
    <property type="term" value="P:DNA replication initiation"/>
    <property type="evidence" value="ECO:0007669"/>
    <property type="project" value="InterPro"/>
</dbReference>
<dbReference type="Proteomes" id="UP000054350">
    <property type="component" value="Unassembled WGS sequence"/>
</dbReference>
<evidence type="ECO:0000256" key="2">
    <source>
        <dbReference type="ARBA" id="ARBA00022705"/>
    </source>
</evidence>
<accession>A0A0L0RVW2</accession>
<dbReference type="InterPro" id="IPR031327">
    <property type="entry name" value="MCM"/>
</dbReference>
<dbReference type="EC" id="3.6.4.12" evidence="12"/>
<protein>
    <recommendedName>
        <fullName evidence="12">DNA replication licensing factor MCM7</fullName>
        <ecNumber evidence="12">3.6.4.12</ecNumber>
    </recommendedName>
</protein>
<dbReference type="Gene3D" id="2.20.28.10">
    <property type="match status" value="1"/>
</dbReference>
<keyword evidence="9 12" id="KW-0131">Cell cycle</keyword>
<keyword evidence="7 11" id="KW-0238">DNA-binding</keyword>
<evidence type="ECO:0000256" key="9">
    <source>
        <dbReference type="ARBA" id="ARBA00023306"/>
    </source>
</evidence>
<evidence type="ECO:0000256" key="4">
    <source>
        <dbReference type="ARBA" id="ARBA00022801"/>
    </source>
</evidence>
<dbReference type="GO" id="GO:0031261">
    <property type="term" value="C:DNA replication preinitiation complex"/>
    <property type="evidence" value="ECO:0007669"/>
    <property type="project" value="UniProtKB-ARBA"/>
</dbReference>
<dbReference type="Pfam" id="PF00493">
    <property type="entry name" value="MCM"/>
    <property type="match status" value="1"/>
</dbReference>
<comment type="subcellular location">
    <subcellularLocation>
        <location evidence="1 12">Nucleus</location>
    </subcellularLocation>
</comment>
<dbReference type="GO" id="GO:0003697">
    <property type="term" value="F:single-stranded DNA binding"/>
    <property type="evidence" value="ECO:0007669"/>
    <property type="project" value="TreeGrafter"/>
</dbReference>
<keyword evidence="2 12" id="KW-0235">DNA replication</keyword>
<dbReference type="GO" id="GO:0017116">
    <property type="term" value="F:single-stranded DNA helicase activity"/>
    <property type="evidence" value="ECO:0007669"/>
    <property type="project" value="TreeGrafter"/>
</dbReference>
<dbReference type="InterPro" id="IPR027417">
    <property type="entry name" value="P-loop_NTPase"/>
</dbReference>
<organism evidence="14 15">
    <name type="scientific">Allomyces macrogynus (strain ATCC 38327)</name>
    <name type="common">Allomyces javanicus var. macrogynus</name>
    <dbReference type="NCBI Taxonomy" id="578462"/>
    <lineage>
        <taxon>Eukaryota</taxon>
        <taxon>Fungi</taxon>
        <taxon>Fungi incertae sedis</taxon>
        <taxon>Blastocladiomycota</taxon>
        <taxon>Blastocladiomycetes</taxon>
        <taxon>Blastocladiales</taxon>
        <taxon>Blastocladiaceae</taxon>
        <taxon>Allomyces</taxon>
    </lineage>
</organism>
<dbReference type="InterPro" id="IPR001208">
    <property type="entry name" value="MCM_dom"/>
</dbReference>
<reference evidence="14 15" key="1">
    <citation type="submission" date="2009-11" db="EMBL/GenBank/DDBJ databases">
        <title>Annotation of Allomyces macrogynus ATCC 38327.</title>
        <authorList>
            <consortium name="The Broad Institute Genome Sequencing Platform"/>
            <person name="Russ C."/>
            <person name="Cuomo C."/>
            <person name="Burger G."/>
            <person name="Gray M.W."/>
            <person name="Holland P.W.H."/>
            <person name="King N."/>
            <person name="Lang F.B.F."/>
            <person name="Roger A.J."/>
            <person name="Ruiz-Trillo I."/>
            <person name="Young S.K."/>
            <person name="Zeng Q."/>
            <person name="Gargeya S."/>
            <person name="Fitzgerald M."/>
            <person name="Haas B."/>
            <person name="Abouelleil A."/>
            <person name="Alvarado L."/>
            <person name="Arachchi H.M."/>
            <person name="Berlin A."/>
            <person name="Chapman S.B."/>
            <person name="Gearin G."/>
            <person name="Goldberg J."/>
            <person name="Griggs A."/>
            <person name="Gujja S."/>
            <person name="Hansen M."/>
            <person name="Heiman D."/>
            <person name="Howarth C."/>
            <person name="Larimer J."/>
            <person name="Lui A."/>
            <person name="MacDonald P.J.P."/>
            <person name="McCowen C."/>
            <person name="Montmayeur A."/>
            <person name="Murphy C."/>
            <person name="Neiman D."/>
            <person name="Pearson M."/>
            <person name="Priest M."/>
            <person name="Roberts A."/>
            <person name="Saif S."/>
            <person name="Shea T."/>
            <person name="Sisk P."/>
            <person name="Stolte C."/>
            <person name="Sykes S."/>
            <person name="Wortman J."/>
            <person name="Nusbaum C."/>
            <person name="Birren B."/>
        </authorList>
    </citation>
    <scope>NUCLEOTIDE SEQUENCE [LARGE SCALE GENOMIC DNA]</scope>
    <source>
        <strain evidence="14 15">ATCC 38327</strain>
    </source>
</reference>
<dbReference type="GO" id="GO:0006279">
    <property type="term" value="P:premeiotic DNA replication"/>
    <property type="evidence" value="ECO:0007669"/>
    <property type="project" value="UniProtKB-ARBA"/>
</dbReference>
<dbReference type="GO" id="GO:0042555">
    <property type="term" value="C:MCM complex"/>
    <property type="evidence" value="ECO:0007669"/>
    <property type="project" value="InterPro"/>
</dbReference>
<dbReference type="SMART" id="SM00350">
    <property type="entry name" value="MCM"/>
    <property type="match status" value="1"/>
</dbReference>
<dbReference type="PROSITE" id="PS50051">
    <property type="entry name" value="MCM_2"/>
    <property type="match status" value="1"/>
</dbReference>
<gene>
    <name evidence="12" type="primary">MCM7</name>
    <name evidence="14" type="ORF">AMAG_00422</name>
</gene>
<dbReference type="FunFam" id="3.40.50.300:FF:000288">
    <property type="entry name" value="DNA replication licensing factor MCM7"/>
    <property type="match status" value="1"/>
</dbReference>
<dbReference type="FunFam" id="2.20.28.10:FF:000004">
    <property type="entry name" value="DNA replication licensing factor MCM7"/>
    <property type="match status" value="1"/>
</dbReference>
<evidence type="ECO:0000313" key="15">
    <source>
        <dbReference type="Proteomes" id="UP000054350"/>
    </source>
</evidence>
<comment type="catalytic activity">
    <reaction evidence="10">
        <text>ATP + H2O = ADP + phosphate + H(+)</text>
        <dbReference type="Rhea" id="RHEA:13065"/>
        <dbReference type="ChEBI" id="CHEBI:15377"/>
        <dbReference type="ChEBI" id="CHEBI:15378"/>
        <dbReference type="ChEBI" id="CHEBI:30616"/>
        <dbReference type="ChEBI" id="CHEBI:43474"/>
        <dbReference type="ChEBI" id="CHEBI:456216"/>
        <dbReference type="EC" id="3.6.4.12"/>
    </reaction>
    <physiologicalReaction direction="left-to-right" evidence="10">
        <dbReference type="Rhea" id="RHEA:13066"/>
    </physiologicalReaction>
</comment>
<evidence type="ECO:0000256" key="3">
    <source>
        <dbReference type="ARBA" id="ARBA00022741"/>
    </source>
</evidence>
<dbReference type="PRINTS" id="PR01657">
    <property type="entry name" value="MCMFAMILY"/>
</dbReference>
<dbReference type="Gene3D" id="3.40.50.300">
    <property type="entry name" value="P-loop containing nucleotide triphosphate hydrolases"/>
    <property type="match status" value="1"/>
</dbReference>
<dbReference type="AlphaFoldDB" id="A0A0L0RVW2"/>
<dbReference type="SMART" id="SM00382">
    <property type="entry name" value="AAA"/>
    <property type="match status" value="1"/>
</dbReference>
<feature type="domain" description="MCM C-terminal AAA(+) ATPase" evidence="13">
    <location>
        <begin position="354"/>
        <end position="560"/>
    </location>
</feature>
<dbReference type="GO" id="GO:0043596">
    <property type="term" value="C:nuclear replication fork"/>
    <property type="evidence" value="ECO:0007669"/>
    <property type="project" value="UniProtKB-ARBA"/>
</dbReference>
<proteinExistence type="inferred from homology"/>
<evidence type="ECO:0000256" key="7">
    <source>
        <dbReference type="ARBA" id="ARBA00023125"/>
    </source>
</evidence>
<dbReference type="Pfam" id="PF24901">
    <property type="entry name" value="WHD_MCM7"/>
    <property type="match status" value="1"/>
</dbReference>
<dbReference type="VEuPathDB" id="FungiDB:AMAG_00422"/>
<dbReference type="PRINTS" id="PR01663">
    <property type="entry name" value="MCMPROTEIN7"/>
</dbReference>
<dbReference type="InterPro" id="IPR041562">
    <property type="entry name" value="MCM_lid"/>
</dbReference>
<dbReference type="SUPFAM" id="SSF50249">
    <property type="entry name" value="Nucleic acid-binding proteins"/>
    <property type="match status" value="1"/>
</dbReference>
<dbReference type="GO" id="GO:0000727">
    <property type="term" value="P:double-strand break repair via break-induced replication"/>
    <property type="evidence" value="ECO:0007669"/>
    <property type="project" value="TreeGrafter"/>
</dbReference>
<evidence type="ECO:0000256" key="11">
    <source>
        <dbReference type="RuleBase" id="RU004070"/>
    </source>
</evidence>
<dbReference type="InterPro" id="IPR012340">
    <property type="entry name" value="NA-bd_OB-fold"/>
</dbReference>
<dbReference type="eggNOG" id="KOG0482">
    <property type="taxonomic scope" value="Eukaryota"/>
</dbReference>
<evidence type="ECO:0000256" key="12">
    <source>
        <dbReference type="RuleBase" id="RU365012"/>
    </source>
</evidence>
<evidence type="ECO:0000256" key="6">
    <source>
        <dbReference type="ARBA" id="ARBA00022840"/>
    </source>
</evidence>
<dbReference type="InterPro" id="IPR003593">
    <property type="entry name" value="AAA+_ATPase"/>
</dbReference>
<dbReference type="Gene3D" id="2.40.50.140">
    <property type="entry name" value="Nucleic acid-binding proteins"/>
    <property type="match status" value="1"/>
</dbReference>
<keyword evidence="8 12" id="KW-0539">Nucleus</keyword>
<dbReference type="STRING" id="578462.A0A0L0RVW2"/>
<evidence type="ECO:0000259" key="13">
    <source>
        <dbReference type="PROSITE" id="PS50051"/>
    </source>
</evidence>
<comment type="function">
    <text evidence="12">Acts as component of the MCM2-7 complex (MCM complex) which is the replicative helicase essential for 'once per cell cycle' DNA replication initiation and elongation in eukaryotic cells. The active ATPase sites in the MCM2-7 ring are formed through the interaction surfaces of two neighboring subunits such that a critical structure of a conserved arginine finger motif is provided in trans relative to the ATP-binding site of the Walker A box of the adjacent subunit. The six ATPase active sites, however, are likely to contribute differentially to the complex helicase activity.</text>
</comment>
<evidence type="ECO:0000256" key="8">
    <source>
        <dbReference type="ARBA" id="ARBA00023242"/>
    </source>
</evidence>
<name>A0A0L0RVW2_ALLM3</name>
<evidence type="ECO:0000256" key="1">
    <source>
        <dbReference type="ARBA" id="ARBA00004123"/>
    </source>
</evidence>
<dbReference type="OMA" id="AQHVTYV"/>
<dbReference type="Pfam" id="PF17207">
    <property type="entry name" value="MCM_OB"/>
    <property type="match status" value="1"/>
</dbReference>
<evidence type="ECO:0000313" key="14">
    <source>
        <dbReference type="EMBL" id="KNE54448.1"/>
    </source>
</evidence>
<dbReference type="SUPFAM" id="SSF52540">
    <property type="entry name" value="P-loop containing nucleoside triphosphate hydrolases"/>
    <property type="match status" value="1"/>
</dbReference>
<dbReference type="PANTHER" id="PTHR11630">
    <property type="entry name" value="DNA REPLICATION LICENSING FACTOR MCM FAMILY MEMBER"/>
    <property type="match status" value="1"/>
</dbReference>
<reference evidence="15" key="2">
    <citation type="submission" date="2009-11" db="EMBL/GenBank/DDBJ databases">
        <title>The Genome Sequence of Allomyces macrogynus strain ATCC 38327.</title>
        <authorList>
            <consortium name="The Broad Institute Genome Sequencing Platform"/>
            <person name="Russ C."/>
            <person name="Cuomo C."/>
            <person name="Shea T."/>
            <person name="Young S.K."/>
            <person name="Zeng Q."/>
            <person name="Koehrsen M."/>
            <person name="Haas B."/>
            <person name="Borodovsky M."/>
            <person name="Guigo R."/>
            <person name="Alvarado L."/>
            <person name="Berlin A."/>
            <person name="Borenstein D."/>
            <person name="Chen Z."/>
            <person name="Engels R."/>
            <person name="Freedman E."/>
            <person name="Gellesch M."/>
            <person name="Goldberg J."/>
            <person name="Griggs A."/>
            <person name="Gujja S."/>
            <person name="Heiman D."/>
            <person name="Hepburn T."/>
            <person name="Howarth C."/>
            <person name="Jen D."/>
            <person name="Larson L."/>
            <person name="Lewis B."/>
            <person name="Mehta T."/>
            <person name="Park D."/>
            <person name="Pearson M."/>
            <person name="Roberts A."/>
            <person name="Saif S."/>
            <person name="Shenoy N."/>
            <person name="Sisk P."/>
            <person name="Stolte C."/>
            <person name="Sykes S."/>
            <person name="Walk T."/>
            <person name="White J."/>
            <person name="Yandava C."/>
            <person name="Burger G."/>
            <person name="Gray M.W."/>
            <person name="Holland P.W.H."/>
            <person name="King N."/>
            <person name="Lang F.B.F."/>
            <person name="Roger A.J."/>
            <person name="Ruiz-Trillo I."/>
            <person name="Lander E."/>
            <person name="Nusbaum C."/>
        </authorList>
    </citation>
    <scope>NUCLEOTIDE SEQUENCE [LARGE SCALE GENOMIC DNA]</scope>
    <source>
        <strain evidence="15">ATCC 38327</strain>
    </source>
</reference>
<keyword evidence="5 12" id="KW-0347">Helicase</keyword>
<dbReference type="InterPro" id="IPR027925">
    <property type="entry name" value="MCM_N"/>
</dbReference>
<dbReference type="Pfam" id="PF17855">
    <property type="entry name" value="MCM_lid"/>
    <property type="match status" value="1"/>
</dbReference>
<dbReference type="GO" id="GO:0006271">
    <property type="term" value="P:DNA strand elongation involved in DNA replication"/>
    <property type="evidence" value="ECO:0007669"/>
    <property type="project" value="TreeGrafter"/>
</dbReference>
<dbReference type="EMBL" id="GG745328">
    <property type="protein sequence ID" value="KNE54448.1"/>
    <property type="molecule type" value="Genomic_DNA"/>
</dbReference>
<dbReference type="PROSITE" id="PS00847">
    <property type="entry name" value="MCM_1"/>
    <property type="match status" value="1"/>
</dbReference>
<dbReference type="InterPro" id="IPR008050">
    <property type="entry name" value="MCM7"/>
</dbReference>
<dbReference type="GO" id="GO:0005656">
    <property type="term" value="C:nuclear pre-replicative complex"/>
    <property type="evidence" value="ECO:0007669"/>
    <property type="project" value="UniProtKB-ARBA"/>
</dbReference>
<keyword evidence="4 12" id="KW-0378">Hydrolase</keyword>
<dbReference type="InterPro" id="IPR033762">
    <property type="entry name" value="MCM_OB"/>
</dbReference>
<evidence type="ECO:0000256" key="10">
    <source>
        <dbReference type="ARBA" id="ARBA00048432"/>
    </source>
</evidence>
<keyword evidence="3 11" id="KW-0547">Nucleotide-binding</keyword>
<dbReference type="OrthoDB" id="3207464at2759"/>
<dbReference type="GO" id="GO:0016887">
    <property type="term" value="F:ATP hydrolysis activity"/>
    <property type="evidence" value="ECO:0007669"/>
    <property type="project" value="RHEA"/>
</dbReference>
<keyword evidence="6 11" id="KW-0067">ATP-binding</keyword>
<comment type="similarity">
    <text evidence="11">Belongs to the MCM family.</text>
</comment>
<dbReference type="Gene3D" id="3.30.1640.10">
    <property type="entry name" value="mini-chromosome maintenance (MCM) complex, chain A, domain 1"/>
    <property type="match status" value="1"/>
</dbReference>
<dbReference type="Pfam" id="PF14551">
    <property type="entry name" value="MCM_N"/>
    <property type="match status" value="1"/>
</dbReference>
<keyword evidence="15" id="KW-1185">Reference proteome</keyword>
<dbReference type="GO" id="GO:0005524">
    <property type="term" value="F:ATP binding"/>
    <property type="evidence" value="ECO:0007669"/>
    <property type="project" value="UniProtKB-KW"/>
</dbReference>
<dbReference type="PANTHER" id="PTHR11630:SF26">
    <property type="entry name" value="DNA REPLICATION LICENSING FACTOR MCM7"/>
    <property type="match status" value="1"/>
</dbReference>